<dbReference type="OrthoDB" id="7591823at2"/>
<protein>
    <submittedName>
        <fullName evidence="1">Uncharacterized protein</fullName>
    </submittedName>
</protein>
<gene>
    <name evidence="1" type="ORF">FNA67_06880</name>
</gene>
<evidence type="ECO:0000313" key="2">
    <source>
        <dbReference type="Proteomes" id="UP000321062"/>
    </source>
</evidence>
<evidence type="ECO:0000313" key="1">
    <source>
        <dbReference type="EMBL" id="QEE19912.1"/>
    </source>
</evidence>
<name>A0A5B9DLV8_9HYPH</name>
<keyword evidence="2" id="KW-1185">Reference proteome</keyword>
<dbReference type="Proteomes" id="UP000321062">
    <property type="component" value="Chromosome"/>
</dbReference>
<dbReference type="RefSeq" id="WP_147655501.1">
    <property type="nucleotide sequence ID" value="NZ_BMFM01000001.1"/>
</dbReference>
<organism evidence="1 2">
    <name type="scientific">Paradevosia tibetensis</name>
    <dbReference type="NCBI Taxonomy" id="1447062"/>
    <lineage>
        <taxon>Bacteria</taxon>
        <taxon>Pseudomonadati</taxon>
        <taxon>Pseudomonadota</taxon>
        <taxon>Alphaproteobacteria</taxon>
        <taxon>Hyphomicrobiales</taxon>
        <taxon>Devosiaceae</taxon>
        <taxon>Paradevosia</taxon>
    </lineage>
</organism>
<proteinExistence type="predicted"/>
<reference evidence="1 2" key="1">
    <citation type="journal article" date="2015" name="Int. J. Syst. Evol. Microbiol.">
        <title>Youhaiella tibetensis gen. nov., sp. nov., isolated from subsurface sediment.</title>
        <authorList>
            <person name="Wang Y.X."/>
            <person name="Huang F.Q."/>
            <person name="Nogi Y."/>
            <person name="Pang S.J."/>
            <person name="Wang P.K."/>
            <person name="Lv J."/>
        </authorList>
    </citation>
    <scope>NUCLEOTIDE SEQUENCE [LARGE SCALE GENOMIC DNA]</scope>
    <source>
        <strain evidence="2">fig4</strain>
    </source>
</reference>
<dbReference type="KEGG" id="yti:FNA67_06880"/>
<accession>A0A5B9DLV8</accession>
<dbReference type="AlphaFoldDB" id="A0A5B9DLV8"/>
<dbReference type="EMBL" id="CP041690">
    <property type="protein sequence ID" value="QEE19912.1"/>
    <property type="molecule type" value="Genomic_DNA"/>
</dbReference>
<sequence length="314" mass="33564">MYRLVPALALSAFALCAAAPALAADYPDGFRPSYPDNFDTYEPLGFEAGLRYWYSWGQQKADLGSGQLNSDDRTSIVEGHLRIDDYSTQSYVKGLAGYSTVINGNYQIGANAPGSIEAGRVAYAGADFGWSPFGWAPGGNGVYGFLGYQYWNDSPEMGRGPFVVSLDGSGNPNAFDSAVNNLDISALRLGLAGRADFGMFDVTAEVAAIPYAWMSGTLGTGSISPFNYGGNTYYQASATNVSGWGYGAMGEVMVGVKPIENMAIRAGARAWYVGGNLDYTYEAISDTAGRQGFIGKSWVSAFRYGLLAELTYKF</sequence>